<dbReference type="CDD" id="cd00371">
    <property type="entry name" value="HMA"/>
    <property type="match status" value="1"/>
</dbReference>
<evidence type="ECO:0000313" key="3">
    <source>
        <dbReference type="EMBL" id="GAA5439877.1"/>
    </source>
</evidence>
<dbReference type="EMBL" id="BAABQU010000013">
    <property type="protein sequence ID" value="GAA5439877.1"/>
    <property type="molecule type" value="Genomic_DNA"/>
</dbReference>
<dbReference type="PROSITE" id="PS01047">
    <property type="entry name" value="HMA_1"/>
    <property type="match status" value="1"/>
</dbReference>
<accession>A0ABP9UHX6</accession>
<keyword evidence="4" id="KW-1185">Reference proteome</keyword>
<dbReference type="Gene3D" id="3.30.70.100">
    <property type="match status" value="1"/>
</dbReference>
<feature type="domain" description="HMA" evidence="2">
    <location>
        <begin position="15"/>
        <end position="81"/>
    </location>
</feature>
<dbReference type="PANTHER" id="PTHR46594">
    <property type="entry name" value="P-TYPE CATION-TRANSPORTING ATPASE"/>
    <property type="match status" value="1"/>
</dbReference>
<name>A0ABP9UHX6_9DEIO</name>
<keyword evidence="1" id="KW-0479">Metal-binding</keyword>
<comment type="caution">
    <text evidence="3">The sequence shown here is derived from an EMBL/GenBank/DDBJ whole genome shotgun (WGS) entry which is preliminary data.</text>
</comment>
<gene>
    <name evidence="3" type="primary">copA_1</name>
    <name evidence="3" type="ORF">Dcae01_01384</name>
</gene>
<dbReference type="InterPro" id="IPR017969">
    <property type="entry name" value="Heavy-metal-associated_CS"/>
</dbReference>
<dbReference type="InterPro" id="IPR036163">
    <property type="entry name" value="HMA_dom_sf"/>
</dbReference>
<protein>
    <submittedName>
        <fullName evidence="3">Copper-exporting P-type ATPase</fullName>
    </submittedName>
</protein>
<sequence length="101" mass="10425">MSQPAPPTAPTTATQTAEFTVQGMTCAACTARVERGLNATPGVTGASVNLATERAHVTFDPALTSLRDLSARVRDLGYEPLSARADLSVQGMTCAACTARV</sequence>
<evidence type="ECO:0000313" key="4">
    <source>
        <dbReference type="Proteomes" id="UP001423409"/>
    </source>
</evidence>
<reference evidence="3 4" key="1">
    <citation type="submission" date="2024-02" db="EMBL/GenBank/DDBJ databases">
        <title>Deinococcus caeni NBRC 101312.</title>
        <authorList>
            <person name="Ichikawa N."/>
            <person name="Katano-Makiyama Y."/>
            <person name="Hidaka K."/>
        </authorList>
    </citation>
    <scope>NUCLEOTIDE SEQUENCE [LARGE SCALE GENOMIC DNA]</scope>
    <source>
        <strain evidence="3 4">NBRC 101312</strain>
    </source>
</reference>
<dbReference type="PRINTS" id="PR00946">
    <property type="entry name" value="HGSCAVENGER"/>
</dbReference>
<dbReference type="Proteomes" id="UP001423409">
    <property type="component" value="Unassembled WGS sequence"/>
</dbReference>
<proteinExistence type="predicted"/>
<dbReference type="SUPFAM" id="SSF55008">
    <property type="entry name" value="HMA, heavy metal-associated domain"/>
    <property type="match status" value="1"/>
</dbReference>
<evidence type="ECO:0000256" key="1">
    <source>
        <dbReference type="ARBA" id="ARBA00022723"/>
    </source>
</evidence>
<dbReference type="Pfam" id="PF00403">
    <property type="entry name" value="HMA"/>
    <property type="match status" value="1"/>
</dbReference>
<dbReference type="PANTHER" id="PTHR46594:SF4">
    <property type="entry name" value="P-TYPE CATION-TRANSPORTING ATPASE"/>
    <property type="match status" value="1"/>
</dbReference>
<dbReference type="PROSITE" id="PS50846">
    <property type="entry name" value="HMA_2"/>
    <property type="match status" value="1"/>
</dbReference>
<organism evidence="3 4">
    <name type="scientific">Deinococcus caeni</name>
    <dbReference type="NCBI Taxonomy" id="569127"/>
    <lineage>
        <taxon>Bacteria</taxon>
        <taxon>Thermotogati</taxon>
        <taxon>Deinococcota</taxon>
        <taxon>Deinococci</taxon>
        <taxon>Deinococcales</taxon>
        <taxon>Deinococcaceae</taxon>
        <taxon>Deinococcus</taxon>
    </lineage>
</organism>
<dbReference type="InterPro" id="IPR006121">
    <property type="entry name" value="HMA_dom"/>
</dbReference>
<dbReference type="InterPro" id="IPR001802">
    <property type="entry name" value="MerP/CopZ"/>
</dbReference>
<evidence type="ECO:0000259" key="2">
    <source>
        <dbReference type="PROSITE" id="PS50846"/>
    </source>
</evidence>